<dbReference type="PIRSF" id="PIRSF002419">
    <property type="entry name" value="Tetraspanin"/>
    <property type="match status" value="1"/>
</dbReference>
<dbReference type="EMBL" id="GFAH01000611">
    <property type="protein sequence ID" value="JAV47778.1"/>
    <property type="molecule type" value="Transcribed_RNA"/>
</dbReference>
<sequence length="244" mass="27068">MSKNKRGGPAVVFMKIFLLLFNFLFWVSGIALLIAGIWMKISMASFLKISTDLSNSVPFSFIGIGTAITIIGFLACFCTVKGQSTLLYMLSIFLLVVFFMEVGVAVAGFVFRTNIKDGLEQGLYNALKHYGENKNQDKNLDYIQENVKCCGVKNPADWLNTTWHKNSNNIAPKSCCKHPDCKQPLTQKEIYNQGCFNEIIKDLNSKMGIIAGVAVAFACLQFLGSALSFGLARKVNEVKYEPMP</sequence>
<dbReference type="AlphaFoldDB" id="A0A1W7R9F5"/>
<feature type="disulfide bond" evidence="6">
    <location>
        <begin position="149"/>
        <end position="181"/>
    </location>
</feature>
<accession>A0A1W7R9F5</accession>
<dbReference type="InterPro" id="IPR008952">
    <property type="entry name" value="Tetraspanin_EC2_sf"/>
</dbReference>
<comment type="similarity">
    <text evidence="2 7">Belongs to the tetraspanin (TM4SF) family.</text>
</comment>
<comment type="subcellular location">
    <subcellularLocation>
        <location evidence="1 7">Membrane</location>
        <topology evidence="1 7">Multi-pass membrane protein</topology>
    </subcellularLocation>
</comment>
<evidence type="ECO:0000256" key="1">
    <source>
        <dbReference type="ARBA" id="ARBA00004141"/>
    </source>
</evidence>
<dbReference type="FunFam" id="1.10.1450.10:FF:000029">
    <property type="entry name" value="Tetraspanin"/>
    <property type="match status" value="1"/>
</dbReference>
<keyword evidence="5 7" id="KW-0472">Membrane</keyword>
<protein>
    <recommendedName>
        <fullName evidence="7">Tetraspanin</fullName>
    </recommendedName>
</protein>
<dbReference type="PANTHER" id="PTHR19282:SF252">
    <property type="entry name" value="TETRASPANIN"/>
    <property type="match status" value="1"/>
</dbReference>
<dbReference type="PRINTS" id="PR00259">
    <property type="entry name" value="TMFOUR"/>
</dbReference>
<name>A0A1W7R9F5_9SCOR</name>
<evidence type="ECO:0000313" key="8">
    <source>
        <dbReference type="EMBL" id="JAV47778.1"/>
    </source>
</evidence>
<feature type="transmembrane region" description="Helical" evidence="7">
    <location>
        <begin position="209"/>
        <end position="232"/>
    </location>
</feature>
<dbReference type="SUPFAM" id="SSF48652">
    <property type="entry name" value="Tetraspanin"/>
    <property type="match status" value="1"/>
</dbReference>
<dbReference type="Pfam" id="PF00335">
    <property type="entry name" value="Tetraspanin"/>
    <property type="match status" value="1"/>
</dbReference>
<evidence type="ECO:0000256" key="4">
    <source>
        <dbReference type="ARBA" id="ARBA00022989"/>
    </source>
</evidence>
<keyword evidence="3 7" id="KW-0812">Transmembrane</keyword>
<proteinExistence type="inferred from homology"/>
<feature type="transmembrane region" description="Helical" evidence="7">
    <location>
        <begin position="87"/>
        <end position="111"/>
    </location>
</feature>
<keyword evidence="4 7" id="KW-1133">Transmembrane helix</keyword>
<feature type="transmembrane region" description="Helical" evidence="7">
    <location>
        <begin position="59"/>
        <end position="80"/>
    </location>
</feature>
<organism evidence="8">
    <name type="scientific">Hadrurus spadix</name>
    <dbReference type="NCBI Taxonomy" id="141984"/>
    <lineage>
        <taxon>Eukaryota</taxon>
        <taxon>Metazoa</taxon>
        <taxon>Ecdysozoa</taxon>
        <taxon>Arthropoda</taxon>
        <taxon>Chelicerata</taxon>
        <taxon>Arachnida</taxon>
        <taxon>Scorpiones</taxon>
        <taxon>Iurida</taxon>
        <taxon>Iuroidea</taxon>
        <taxon>Hadrurus</taxon>
    </lineage>
</organism>
<dbReference type="InterPro" id="IPR000301">
    <property type="entry name" value="Tetraspanin_animals"/>
</dbReference>
<evidence type="ECO:0000256" key="7">
    <source>
        <dbReference type="RuleBase" id="RU361218"/>
    </source>
</evidence>
<keyword evidence="6" id="KW-1015">Disulfide bond</keyword>
<evidence type="ECO:0000256" key="5">
    <source>
        <dbReference type="ARBA" id="ARBA00023136"/>
    </source>
</evidence>
<evidence type="ECO:0000256" key="2">
    <source>
        <dbReference type="ARBA" id="ARBA00006840"/>
    </source>
</evidence>
<feature type="transmembrane region" description="Helical" evidence="7">
    <location>
        <begin position="12"/>
        <end position="39"/>
    </location>
</feature>
<evidence type="ECO:0000256" key="3">
    <source>
        <dbReference type="ARBA" id="ARBA00022692"/>
    </source>
</evidence>
<reference evidence="8" key="1">
    <citation type="submission" date="2016-11" db="EMBL/GenBank/DDBJ databases">
        <title>Venom-gland transcriptomics and venom proteomics of the black-back scorpion (Hadrurus spadix) reveal detectability challenges and an unexplored realm of animal toxin diversity.</title>
        <authorList>
            <person name="Rokyta D.R."/>
            <person name="Ward M.J."/>
        </authorList>
    </citation>
    <scope>NUCLEOTIDE SEQUENCE</scope>
    <source>
        <tissue evidence="8">Venom gland</tissue>
    </source>
</reference>
<dbReference type="Gene3D" id="1.10.1450.10">
    <property type="entry name" value="Tetraspanin"/>
    <property type="match status" value="1"/>
</dbReference>
<dbReference type="InterPro" id="IPR018499">
    <property type="entry name" value="Tetraspanin/Peripherin"/>
</dbReference>
<evidence type="ECO:0000256" key="6">
    <source>
        <dbReference type="PIRSR" id="PIRSR002419-1"/>
    </source>
</evidence>
<dbReference type="PANTHER" id="PTHR19282">
    <property type="entry name" value="TETRASPANIN"/>
    <property type="match status" value="1"/>
</dbReference>
<dbReference type="GO" id="GO:0005886">
    <property type="term" value="C:plasma membrane"/>
    <property type="evidence" value="ECO:0007669"/>
    <property type="project" value="TreeGrafter"/>
</dbReference>